<reference evidence="2 3" key="1">
    <citation type="submission" date="2021-04" db="EMBL/GenBank/DDBJ databases">
        <title>Pseudomonas boanensis sp. nov., a bacterium isolated from river water used for household purposes in Boane District, Mozambique.</title>
        <authorList>
            <person name="Nicklasson M."/>
            <person name="Martin-Rodriguez A.J."/>
            <person name="Thorell K."/>
            <person name="Neves L."/>
            <person name="Mussagy A."/>
            <person name="Rydberg H.A."/>
            <person name="Hernroth B."/>
            <person name="Svensson-Stadler L."/>
            <person name="Sjoling A."/>
        </authorList>
    </citation>
    <scope>NUCLEOTIDE SEQUENCE [LARGE SCALE GENOMIC DNA]</scope>
    <source>
        <strain evidence="2 3">DB1</strain>
    </source>
</reference>
<evidence type="ECO:0000313" key="2">
    <source>
        <dbReference type="EMBL" id="MBT8766757.1"/>
    </source>
</evidence>
<comment type="caution">
    <text evidence="2">The sequence shown here is derived from an EMBL/GenBank/DDBJ whole genome shotgun (WGS) entry which is preliminary data.</text>
</comment>
<dbReference type="EMBL" id="JAGTIS010000005">
    <property type="protein sequence ID" value="MBT8766757.1"/>
    <property type="molecule type" value="Genomic_DNA"/>
</dbReference>
<accession>A0ABS5XKC7</accession>
<keyword evidence="1" id="KW-0812">Transmembrane</keyword>
<sequence length="81" mass="9036">MDTLLQLFSDIGDALIQAAAPHGDFAVLWAYALAIVWPFALVFATLFGILHIVERVTIRRTRKGIAQRARAQRQALDNDCL</sequence>
<evidence type="ECO:0000313" key="3">
    <source>
        <dbReference type="Proteomes" id="UP001519667"/>
    </source>
</evidence>
<keyword evidence="1" id="KW-0472">Membrane</keyword>
<evidence type="ECO:0000256" key="1">
    <source>
        <dbReference type="SAM" id="Phobius"/>
    </source>
</evidence>
<protein>
    <recommendedName>
        <fullName evidence="4">Heme exporter protein D</fullName>
    </recommendedName>
</protein>
<organism evidence="2 3">
    <name type="scientific">Metapseudomonas boanensis</name>
    <dbReference type="NCBI Taxonomy" id="2822138"/>
    <lineage>
        <taxon>Bacteria</taxon>
        <taxon>Pseudomonadati</taxon>
        <taxon>Pseudomonadota</taxon>
        <taxon>Gammaproteobacteria</taxon>
        <taxon>Pseudomonadales</taxon>
        <taxon>Pseudomonadaceae</taxon>
        <taxon>Metapseudomonas</taxon>
    </lineage>
</organism>
<keyword evidence="3" id="KW-1185">Reference proteome</keyword>
<gene>
    <name evidence="2" type="ORF">J7302_11575</name>
</gene>
<name>A0ABS5XKC7_9GAMM</name>
<dbReference type="RefSeq" id="WP_215374117.1">
    <property type="nucleotide sequence ID" value="NZ_JAGTIS010000005.1"/>
</dbReference>
<feature type="transmembrane region" description="Helical" evidence="1">
    <location>
        <begin position="28"/>
        <end position="53"/>
    </location>
</feature>
<keyword evidence="1" id="KW-1133">Transmembrane helix</keyword>
<dbReference type="Proteomes" id="UP001519667">
    <property type="component" value="Unassembled WGS sequence"/>
</dbReference>
<evidence type="ECO:0008006" key="4">
    <source>
        <dbReference type="Google" id="ProtNLM"/>
    </source>
</evidence>
<proteinExistence type="predicted"/>